<evidence type="ECO:0000313" key="3">
    <source>
        <dbReference type="EMBL" id="REK91702.1"/>
    </source>
</evidence>
<dbReference type="SUPFAM" id="SSF52129">
    <property type="entry name" value="Caspase-like"/>
    <property type="match status" value="1"/>
</dbReference>
<accession>A0A371QAL4</accession>
<reference evidence="3 4" key="1">
    <citation type="submission" date="2018-08" db="EMBL/GenBank/DDBJ databases">
        <title>Streptomyces NEAU-D10 sp. nov., a novel Actinomycete isolated from soil.</title>
        <authorList>
            <person name="Jin L."/>
        </authorList>
    </citation>
    <scope>NUCLEOTIDE SEQUENCE [LARGE SCALE GENOMIC DNA]</scope>
    <source>
        <strain evidence="3 4">NEAU-D10</strain>
    </source>
</reference>
<dbReference type="Pfam" id="PF00656">
    <property type="entry name" value="Peptidase_C14"/>
    <property type="match status" value="1"/>
</dbReference>
<dbReference type="OrthoDB" id="3542505at2"/>
<dbReference type="RefSeq" id="WP_128503172.1">
    <property type="nucleotide sequence ID" value="NZ_QUAC01000017.1"/>
</dbReference>
<dbReference type="GO" id="GO:0004197">
    <property type="term" value="F:cysteine-type endopeptidase activity"/>
    <property type="evidence" value="ECO:0007669"/>
    <property type="project" value="InterPro"/>
</dbReference>
<comment type="caution">
    <text evidence="3">The sequence shown here is derived from an EMBL/GenBank/DDBJ whole genome shotgun (WGS) entry which is preliminary data.</text>
</comment>
<evidence type="ECO:0000313" key="4">
    <source>
        <dbReference type="Proteomes" id="UP000262477"/>
    </source>
</evidence>
<evidence type="ECO:0000256" key="1">
    <source>
        <dbReference type="SAM" id="MobiDB-lite"/>
    </source>
</evidence>
<feature type="domain" description="Peptidase C14 caspase" evidence="2">
    <location>
        <begin position="11"/>
        <end position="215"/>
    </location>
</feature>
<sequence>MNPLPDPSDSRAVLLGVSRYSGLEDLPGVANNLPALAEAVCGPFGWGLDDQHCTVVAEPASLEQMLEPVSTAAKEARDTLLVYYAGHGLLNQQQELHLGLPNSRAGRGRTAVPYSWLREAISEGKAKRHVIILDCCFSGRALGSMSGPATLADQAWIDGSFLMAAAPETGIALAPPGEQYTAFTGELLTAMKDGVPGTNPWLAMDDLYLHLRSVLTSKDRPVPQRRARNRAGELVWGRNAGYQPSFTRPARALEETADWPNPDRFLDVTEFIHSLALVRASSGLKQHEVSARSSTPLSTGSISRLLNRADLPQRWTTIEAYLTACGAHQDHIIQWRAAWERLKATPPRHQATKLPPSSPSLASGKPRRSKLRAMARRAQFRSNDVQ</sequence>
<dbReference type="NCBIfam" id="NF047832">
    <property type="entry name" value="caspase_w_EACC1"/>
    <property type="match status" value="1"/>
</dbReference>
<dbReference type="InterPro" id="IPR011600">
    <property type="entry name" value="Pept_C14_caspase"/>
</dbReference>
<dbReference type="AlphaFoldDB" id="A0A371QAL4"/>
<feature type="region of interest" description="Disordered" evidence="1">
    <location>
        <begin position="345"/>
        <end position="386"/>
    </location>
</feature>
<dbReference type="EMBL" id="QUAC01000017">
    <property type="protein sequence ID" value="REK91702.1"/>
    <property type="molecule type" value="Genomic_DNA"/>
</dbReference>
<evidence type="ECO:0000259" key="2">
    <source>
        <dbReference type="Pfam" id="PF00656"/>
    </source>
</evidence>
<gene>
    <name evidence="3" type="ORF">DY245_03040</name>
</gene>
<dbReference type="Proteomes" id="UP000262477">
    <property type="component" value="Unassembled WGS sequence"/>
</dbReference>
<dbReference type="GO" id="GO:0006508">
    <property type="term" value="P:proteolysis"/>
    <property type="evidence" value="ECO:0007669"/>
    <property type="project" value="InterPro"/>
</dbReference>
<dbReference type="Gene3D" id="3.40.50.1460">
    <property type="match status" value="1"/>
</dbReference>
<keyword evidence="4" id="KW-1185">Reference proteome</keyword>
<organism evidence="3 4">
    <name type="scientific">Streptomyces inhibens</name>
    <dbReference type="NCBI Taxonomy" id="2293571"/>
    <lineage>
        <taxon>Bacteria</taxon>
        <taxon>Bacillati</taxon>
        <taxon>Actinomycetota</taxon>
        <taxon>Actinomycetes</taxon>
        <taxon>Kitasatosporales</taxon>
        <taxon>Streptomycetaceae</taxon>
        <taxon>Streptomyces</taxon>
    </lineage>
</organism>
<dbReference type="InterPro" id="IPR029030">
    <property type="entry name" value="Caspase-like_dom_sf"/>
</dbReference>
<protein>
    <submittedName>
        <fullName evidence="3">Caspase family protein</fullName>
    </submittedName>
</protein>
<feature type="compositionally biased region" description="Basic residues" evidence="1">
    <location>
        <begin position="365"/>
        <end position="379"/>
    </location>
</feature>
<name>A0A371QAL4_STRIH</name>
<proteinExistence type="predicted"/>